<evidence type="ECO:0000313" key="1">
    <source>
        <dbReference type="EMBL" id="KKL60470.1"/>
    </source>
</evidence>
<gene>
    <name evidence="1" type="ORF">LCGC14_2204990</name>
</gene>
<protein>
    <submittedName>
        <fullName evidence="1">Uncharacterized protein</fullName>
    </submittedName>
</protein>
<reference evidence="1" key="1">
    <citation type="journal article" date="2015" name="Nature">
        <title>Complex archaea that bridge the gap between prokaryotes and eukaryotes.</title>
        <authorList>
            <person name="Spang A."/>
            <person name="Saw J.H."/>
            <person name="Jorgensen S.L."/>
            <person name="Zaremba-Niedzwiedzka K."/>
            <person name="Martijn J."/>
            <person name="Lind A.E."/>
            <person name="van Eijk R."/>
            <person name="Schleper C."/>
            <person name="Guy L."/>
            <person name="Ettema T.J."/>
        </authorList>
    </citation>
    <scope>NUCLEOTIDE SEQUENCE</scope>
</reference>
<name>A0A0F9FSX5_9ZZZZ</name>
<organism evidence="1">
    <name type="scientific">marine sediment metagenome</name>
    <dbReference type="NCBI Taxonomy" id="412755"/>
    <lineage>
        <taxon>unclassified sequences</taxon>
        <taxon>metagenomes</taxon>
        <taxon>ecological metagenomes</taxon>
    </lineage>
</organism>
<dbReference type="EMBL" id="LAZR01029137">
    <property type="protein sequence ID" value="KKL60470.1"/>
    <property type="molecule type" value="Genomic_DNA"/>
</dbReference>
<comment type="caution">
    <text evidence="1">The sequence shown here is derived from an EMBL/GenBank/DDBJ whole genome shotgun (WGS) entry which is preliminary data.</text>
</comment>
<dbReference type="AlphaFoldDB" id="A0A0F9FSX5"/>
<proteinExistence type="predicted"/>
<sequence length="593" mass="65408">SESYLLAETEDKQAWEEQYLHEPPWAEGLPPMLSEPSETWHLGGLKSKQGIPGTSEYGQNTDTRFPFRLLPGPAVTTVTLTSSVANPTAIFEALGYIWAVCGRYIYRIDPSDDSISQSKDLGAGVAGVDGMKWEDDTGLVTSDEADQSLYEVTAIGPPDTWAQAAAGIAPYRLAAGIDRLFGVEDSGLLRNVVSGLDPMVAINWADRIQCGEKSTKPTGLLAFEKTVLVGKPEGLFSVSPEGKGIPLIKRMVRDSTNCQGMRMHEPYAIIPHSRGAYRFLPGLVESIGLEKELINESIIRGRFKDFSTDNQWLRGLLDVGTDAYIMVARDRVGGEPGFGPMIWDTWVWLDEVDSQAMYMSTLTTPPRLWFGHDNNIAYVKLSNSAGAPDVDDSAYRFATSGLRYTHKYTFGDWRDKDFPKVVAVGKGTLSATRYWDIFFSVDGGAYSALDIDGNTMRVNSDGLHTFYLPLTAVGREIQFHLDFTGDSATAPPELSYFEPFAVPQSKKVPINIIQLHLSRDTKLDVGQEARSATEQLSDLTTLDEASAPLKASGPWGEDKDMWVKSLRLVSVLQEPDMEAEYLVEVALQERKVS</sequence>
<accession>A0A0F9FSX5</accession>
<feature type="non-terminal residue" evidence="1">
    <location>
        <position position="1"/>
    </location>
</feature>